<evidence type="ECO:0000313" key="3">
    <source>
        <dbReference type="Proteomes" id="UP000480178"/>
    </source>
</evidence>
<dbReference type="PANTHER" id="PTHR30007">
    <property type="entry name" value="PHP DOMAIN PROTEIN"/>
    <property type="match status" value="1"/>
</dbReference>
<feature type="domain" description="Transposase IS4-like" evidence="1">
    <location>
        <begin position="14"/>
        <end position="131"/>
    </location>
</feature>
<dbReference type="GO" id="GO:0004803">
    <property type="term" value="F:transposase activity"/>
    <property type="evidence" value="ECO:0007669"/>
    <property type="project" value="InterPro"/>
</dbReference>
<reference evidence="2 3" key="1">
    <citation type="submission" date="2020-01" db="EMBL/GenBank/DDBJ databases">
        <authorList>
            <person name="Kim M.K."/>
        </authorList>
    </citation>
    <scope>NUCLEOTIDE SEQUENCE [LARGE SCALE GENOMIC DNA]</scope>
    <source>
        <strain evidence="2 3">172606-1</strain>
    </source>
</reference>
<dbReference type="InterPro" id="IPR002559">
    <property type="entry name" value="Transposase_11"/>
</dbReference>
<dbReference type="AlphaFoldDB" id="A0A6C0GW65"/>
<protein>
    <submittedName>
        <fullName evidence="2">Transposase</fullName>
    </submittedName>
</protein>
<accession>A0A6C0GW65</accession>
<keyword evidence="3" id="KW-1185">Reference proteome</keyword>
<organism evidence="2 3">
    <name type="scientific">Rhodocytophaga rosea</name>
    <dbReference type="NCBI Taxonomy" id="2704465"/>
    <lineage>
        <taxon>Bacteria</taxon>
        <taxon>Pseudomonadati</taxon>
        <taxon>Bacteroidota</taxon>
        <taxon>Cytophagia</taxon>
        <taxon>Cytophagales</taxon>
        <taxon>Rhodocytophagaceae</taxon>
        <taxon>Rhodocytophaga</taxon>
    </lineage>
</organism>
<dbReference type="Pfam" id="PF01609">
    <property type="entry name" value="DDE_Tnp_1"/>
    <property type="match status" value="1"/>
</dbReference>
<dbReference type="GO" id="GO:0003677">
    <property type="term" value="F:DNA binding"/>
    <property type="evidence" value="ECO:0007669"/>
    <property type="project" value="InterPro"/>
</dbReference>
<proteinExistence type="predicted"/>
<dbReference type="GO" id="GO:0006313">
    <property type="term" value="P:DNA transposition"/>
    <property type="evidence" value="ECO:0007669"/>
    <property type="project" value="InterPro"/>
</dbReference>
<dbReference type="EMBL" id="CP048222">
    <property type="protein sequence ID" value="QHT71530.1"/>
    <property type="molecule type" value="Genomic_DNA"/>
</dbReference>
<gene>
    <name evidence="2" type="ORF">GXP67_35145</name>
</gene>
<sequence>MFHRGWGLFFGQVGVDGNKKIDGRKRHLAVDSLGLPWAIYVGAANESDAVAGFELLPQLKSCRRLSLICADAAYRGEFQTYAHYYGWQVDISQKPPSQQRFIAQKGRWQVERSFAWLNHYRRLAKDYERTPASALCFIELAFRECFEILFGFSFEQSINKG</sequence>
<dbReference type="KEGG" id="rhoz:GXP67_35145"/>
<evidence type="ECO:0000259" key="1">
    <source>
        <dbReference type="Pfam" id="PF01609"/>
    </source>
</evidence>
<dbReference type="Proteomes" id="UP000480178">
    <property type="component" value="Chromosome"/>
</dbReference>
<evidence type="ECO:0000313" key="2">
    <source>
        <dbReference type="EMBL" id="QHT71530.1"/>
    </source>
</evidence>
<name>A0A6C0GW65_9BACT</name>
<dbReference type="RefSeq" id="WP_162447466.1">
    <property type="nucleotide sequence ID" value="NZ_CP048222.1"/>
</dbReference>
<dbReference type="PANTHER" id="PTHR30007:SF0">
    <property type="entry name" value="TRANSPOSASE"/>
    <property type="match status" value="1"/>
</dbReference>